<organism evidence="1 2">
    <name type="scientific">Brassica napus</name>
    <name type="common">Rape</name>
    <dbReference type="NCBI Taxonomy" id="3708"/>
    <lineage>
        <taxon>Eukaryota</taxon>
        <taxon>Viridiplantae</taxon>
        <taxon>Streptophyta</taxon>
        <taxon>Embryophyta</taxon>
        <taxon>Tracheophyta</taxon>
        <taxon>Spermatophyta</taxon>
        <taxon>Magnoliopsida</taxon>
        <taxon>eudicotyledons</taxon>
        <taxon>Gunneridae</taxon>
        <taxon>Pentapetalae</taxon>
        <taxon>rosids</taxon>
        <taxon>malvids</taxon>
        <taxon>Brassicales</taxon>
        <taxon>Brassicaceae</taxon>
        <taxon>Brassiceae</taxon>
        <taxon>Brassica</taxon>
    </lineage>
</organism>
<comment type="caution">
    <text evidence="1">The sequence shown here is derived from an EMBL/GenBank/DDBJ whole genome shotgun (WGS) entry which is preliminary data.</text>
</comment>
<dbReference type="Proteomes" id="UP000824890">
    <property type="component" value="Unassembled WGS sequence"/>
</dbReference>
<keyword evidence="2" id="KW-1185">Reference proteome</keyword>
<sequence>FKIVYLDGYGPPSRRFQPNTRGKETLRAFRSDKIQCYIWKLRNVSMSRSRSQKLRMCCTTKAEAVALHVLLGGDSDDSSRVMLGEEKGFNIDLSMNKLRQSCASYAVQGFWTVFNGYGLRDSKWSPFMKESWDKNLGISADLIVAQAVHHYIFLKILTEMPLCSIEVLWMTKMLLIPV</sequence>
<evidence type="ECO:0000313" key="1">
    <source>
        <dbReference type="EMBL" id="KAH0915906.1"/>
    </source>
</evidence>
<proteinExistence type="predicted"/>
<evidence type="ECO:0000313" key="2">
    <source>
        <dbReference type="Proteomes" id="UP000824890"/>
    </source>
</evidence>
<gene>
    <name evidence="1" type="ORF">HID58_030352</name>
</gene>
<dbReference type="EMBL" id="JAGKQM010000008">
    <property type="protein sequence ID" value="KAH0915906.1"/>
    <property type="molecule type" value="Genomic_DNA"/>
</dbReference>
<name>A0ABQ8CHW6_BRANA</name>
<accession>A0ABQ8CHW6</accession>
<protein>
    <submittedName>
        <fullName evidence="1">Uncharacterized protein</fullName>
    </submittedName>
</protein>
<feature type="non-terminal residue" evidence="1">
    <location>
        <position position="1"/>
    </location>
</feature>
<reference evidence="1 2" key="1">
    <citation type="submission" date="2021-05" db="EMBL/GenBank/DDBJ databases">
        <title>Genome Assembly of Synthetic Allotetraploid Brassica napus Reveals Homoeologous Exchanges between Subgenomes.</title>
        <authorList>
            <person name="Davis J.T."/>
        </authorList>
    </citation>
    <scope>NUCLEOTIDE SEQUENCE [LARGE SCALE GENOMIC DNA]</scope>
    <source>
        <strain evidence="2">cv. Da-Ae</strain>
        <tissue evidence="1">Seedling</tissue>
    </source>
</reference>